<organism evidence="1 2">
    <name type="scientific">Avena sativa</name>
    <name type="common">Oat</name>
    <dbReference type="NCBI Taxonomy" id="4498"/>
    <lineage>
        <taxon>Eukaryota</taxon>
        <taxon>Viridiplantae</taxon>
        <taxon>Streptophyta</taxon>
        <taxon>Embryophyta</taxon>
        <taxon>Tracheophyta</taxon>
        <taxon>Spermatophyta</taxon>
        <taxon>Magnoliopsida</taxon>
        <taxon>Liliopsida</taxon>
        <taxon>Poales</taxon>
        <taxon>Poaceae</taxon>
        <taxon>BOP clade</taxon>
        <taxon>Pooideae</taxon>
        <taxon>Poodae</taxon>
        <taxon>Poeae</taxon>
        <taxon>Poeae Chloroplast Group 1 (Aveneae type)</taxon>
        <taxon>Aveninae</taxon>
        <taxon>Avena</taxon>
    </lineage>
</organism>
<proteinExistence type="predicted"/>
<evidence type="ECO:0000313" key="1">
    <source>
        <dbReference type="EnsemblPlants" id="AVESA.00010b.r2.1CG0090210.1.CDS"/>
    </source>
</evidence>
<sequence>MDAPAMLSTQHVPEDVGQRNIGAEEGGQQQMHRDEKPHKPVLKKVKDKVKKIKNTIAGKGHGHGNGEEHEHDTGGSNSSDMDEDDAAMREAEVEKGGYQEDVEDKRVMDSSPELHGAPMYDSERIPGATGVGLRGPTAAKEVQRNDAPAYDSETIPGATGVGLGGPTATKEVQRNDAPAVRLGDLGGPVVEDPAAPNSKTPTPRGGEDIGTTDVVREFESMTVSDDPKQVKMDRDQIKETEAMPVSDGTGEEWTDAPTDAEYTGSYTDRLKNTAAGTTEYGKKLASTVYEKVSGVGTVVASKAQQVTPGFGSGGNAQDDSSTPELMAVDTGKRDLDLTKEGTPASYTGTEQLKNAATDATTPGATYTDKIKSAAAGTTEYGKQLASTVYEKVAGVGTVVASKAQQVIPSAGTATPGVGAQDRSAAATVTPGAGGPGNGQDKGVSGVTAYIAEKLRPGDEERSLSEAITGAVQQRKEGVGSTVAKAREVPAQAATRAREAVTSLTGGNRVSETVQPTTEGNIREGVAAEVPTLHGEEIGAPRTNTNVM</sequence>
<dbReference type="Proteomes" id="UP001732700">
    <property type="component" value="Chromosome 1C"/>
</dbReference>
<reference evidence="1" key="2">
    <citation type="submission" date="2025-09" db="UniProtKB">
        <authorList>
            <consortium name="EnsemblPlants"/>
        </authorList>
    </citation>
    <scope>IDENTIFICATION</scope>
</reference>
<evidence type="ECO:0000313" key="2">
    <source>
        <dbReference type="Proteomes" id="UP001732700"/>
    </source>
</evidence>
<protein>
    <submittedName>
        <fullName evidence="1">Uncharacterized protein</fullName>
    </submittedName>
</protein>
<dbReference type="EnsemblPlants" id="AVESA.00010b.r2.1CG0090210.1">
    <property type="protein sequence ID" value="AVESA.00010b.r2.1CG0090210.1.CDS"/>
    <property type="gene ID" value="AVESA.00010b.r2.1CG0090210"/>
</dbReference>
<reference evidence="1" key="1">
    <citation type="submission" date="2021-05" db="EMBL/GenBank/DDBJ databases">
        <authorList>
            <person name="Scholz U."/>
            <person name="Mascher M."/>
            <person name="Fiebig A."/>
        </authorList>
    </citation>
    <scope>NUCLEOTIDE SEQUENCE [LARGE SCALE GENOMIC DNA]</scope>
</reference>
<accession>A0ACD5TNQ8</accession>
<name>A0ACD5TNQ8_AVESA</name>
<keyword evidence="2" id="KW-1185">Reference proteome</keyword>